<gene>
    <name evidence="2" type="ORF">MKW94_008035</name>
</gene>
<reference evidence="2" key="1">
    <citation type="submission" date="2022-03" db="EMBL/GenBank/DDBJ databases">
        <title>A functionally conserved STORR gene fusion in Papaver species that diverged 16.8 million years ago.</title>
        <authorList>
            <person name="Catania T."/>
        </authorList>
    </citation>
    <scope>NUCLEOTIDE SEQUENCE</scope>
    <source>
        <strain evidence="2">S-191538</strain>
    </source>
</reference>
<evidence type="ECO:0000313" key="2">
    <source>
        <dbReference type="EMBL" id="MCL7048307.1"/>
    </source>
</evidence>
<dbReference type="AlphaFoldDB" id="A0AA41VVM3"/>
<feature type="signal peptide" evidence="1">
    <location>
        <begin position="1"/>
        <end position="21"/>
    </location>
</feature>
<feature type="chain" id="PRO_5041235623" evidence="1">
    <location>
        <begin position="22"/>
        <end position="103"/>
    </location>
</feature>
<evidence type="ECO:0000256" key="1">
    <source>
        <dbReference type="SAM" id="SignalP"/>
    </source>
</evidence>
<organism evidence="2 3">
    <name type="scientific">Papaver nudicaule</name>
    <name type="common">Iceland poppy</name>
    <dbReference type="NCBI Taxonomy" id="74823"/>
    <lineage>
        <taxon>Eukaryota</taxon>
        <taxon>Viridiplantae</taxon>
        <taxon>Streptophyta</taxon>
        <taxon>Embryophyta</taxon>
        <taxon>Tracheophyta</taxon>
        <taxon>Spermatophyta</taxon>
        <taxon>Magnoliopsida</taxon>
        <taxon>Ranunculales</taxon>
        <taxon>Papaveraceae</taxon>
        <taxon>Papaveroideae</taxon>
        <taxon>Papaver</taxon>
    </lineage>
</organism>
<keyword evidence="1" id="KW-0732">Signal</keyword>
<proteinExistence type="predicted"/>
<dbReference type="Proteomes" id="UP001177140">
    <property type="component" value="Unassembled WGS sequence"/>
</dbReference>
<name>A0AA41VVM3_PAPNU</name>
<sequence>MIINSLVKALLVVFKLKSLESMTHPPTNTTMILVLKLRTSYSRPSENLGWSHYELWSTSWIPPDAPSIILGVAFINAGLAYAFHELEMNFFCLLIMYTHTLIR</sequence>
<comment type="caution">
    <text evidence="2">The sequence shown here is derived from an EMBL/GenBank/DDBJ whole genome shotgun (WGS) entry which is preliminary data.</text>
</comment>
<protein>
    <submittedName>
        <fullName evidence="2">Uncharacterized protein</fullName>
    </submittedName>
</protein>
<evidence type="ECO:0000313" key="3">
    <source>
        <dbReference type="Proteomes" id="UP001177140"/>
    </source>
</evidence>
<accession>A0AA41VVM3</accession>
<dbReference type="EMBL" id="JAJJMA010303189">
    <property type="protein sequence ID" value="MCL7048307.1"/>
    <property type="molecule type" value="Genomic_DNA"/>
</dbReference>
<keyword evidence="3" id="KW-1185">Reference proteome</keyword>